<evidence type="ECO:0000313" key="2">
    <source>
        <dbReference type="EMBL" id="SFW30209.1"/>
    </source>
</evidence>
<organism evidence="2 3">
    <name type="scientific">Sinomicrobium oceani</name>
    <dbReference type="NCBI Taxonomy" id="1150368"/>
    <lineage>
        <taxon>Bacteria</taxon>
        <taxon>Pseudomonadati</taxon>
        <taxon>Bacteroidota</taxon>
        <taxon>Flavobacteriia</taxon>
        <taxon>Flavobacteriales</taxon>
        <taxon>Flavobacteriaceae</taxon>
        <taxon>Sinomicrobium</taxon>
    </lineage>
</organism>
<dbReference type="Pfam" id="PF13432">
    <property type="entry name" value="TPR_16"/>
    <property type="match status" value="1"/>
</dbReference>
<keyword evidence="3" id="KW-1185">Reference proteome</keyword>
<dbReference type="PANTHER" id="PTHR12558:SF13">
    <property type="entry name" value="CELL DIVISION CYCLE PROTEIN 27 HOMOLOG"/>
    <property type="match status" value="1"/>
</dbReference>
<dbReference type="RefSeq" id="WP_072316284.1">
    <property type="nucleotide sequence ID" value="NZ_FPJE01000004.1"/>
</dbReference>
<dbReference type="SUPFAM" id="SSF48452">
    <property type="entry name" value="TPR-like"/>
    <property type="match status" value="3"/>
</dbReference>
<gene>
    <name evidence="2" type="ORF">SAMN02927921_01004</name>
</gene>
<dbReference type="Gene3D" id="1.25.40.10">
    <property type="entry name" value="Tetratricopeptide repeat domain"/>
    <property type="match status" value="3"/>
</dbReference>
<feature type="repeat" description="TPR" evidence="1">
    <location>
        <begin position="505"/>
        <end position="538"/>
    </location>
</feature>
<dbReference type="Proteomes" id="UP000182248">
    <property type="component" value="Unassembled WGS sequence"/>
</dbReference>
<proteinExistence type="predicted"/>
<dbReference type="PROSITE" id="PS50005">
    <property type="entry name" value="TPR"/>
    <property type="match status" value="1"/>
</dbReference>
<dbReference type="PANTHER" id="PTHR12558">
    <property type="entry name" value="CELL DIVISION CYCLE 16,23,27"/>
    <property type="match status" value="1"/>
</dbReference>
<reference evidence="2 3" key="1">
    <citation type="submission" date="2016-11" db="EMBL/GenBank/DDBJ databases">
        <authorList>
            <person name="Jaros S."/>
            <person name="Januszkiewicz K."/>
            <person name="Wedrychowicz H."/>
        </authorList>
    </citation>
    <scope>NUCLEOTIDE SEQUENCE [LARGE SCALE GENOMIC DNA]</scope>
    <source>
        <strain evidence="2 3">CGMCC 1.12145</strain>
    </source>
</reference>
<dbReference type="InterPro" id="IPR019734">
    <property type="entry name" value="TPR_rpt"/>
</dbReference>
<evidence type="ECO:0000313" key="3">
    <source>
        <dbReference type="Proteomes" id="UP000182248"/>
    </source>
</evidence>
<dbReference type="EMBL" id="FPJE01000004">
    <property type="protein sequence ID" value="SFW30209.1"/>
    <property type="molecule type" value="Genomic_DNA"/>
</dbReference>
<dbReference type="OrthoDB" id="9763354at2"/>
<dbReference type="STRING" id="1150368.SAMN02927921_01004"/>
<name>A0A1K1N4H0_9FLAO</name>
<keyword evidence="1" id="KW-0802">TPR repeat</keyword>
<accession>A0A1K1N4H0</accession>
<dbReference type="AlphaFoldDB" id="A0A1K1N4H0"/>
<dbReference type="Pfam" id="PF13174">
    <property type="entry name" value="TPR_6"/>
    <property type="match status" value="1"/>
</dbReference>
<sequence>MKAISFFICLLFAFQLFSQEEILARQYFDRGEFEKAVVLYEKLYRNNPRSAQWQPLVACYQQLERYHDAEAVLLNMAEVNNTSPIFFVELGYNEALAGNKEKAGEYYDNAFKAVEERPAYTFTVGRSFQEKNLLDRAIAVYEIGSELNPDLNVDYQVAQLYGEKGDMEKMYSSLLNLIATRRNMNLSNVQRIISQFITDDASHPNNQLLRKLILKRAQATPDILWNELLSWLFVRQKQYASAFTQEKAIFKRAEEVSIQPLIELGVMAMNDSDKDTAKSVFDFIIANSGAVSVQLQAHLYILQMKIEEVGARDYEKIGGEFRDLLEEYGNNNSTLQLQMAYARFLAFQMEDTARSEALFRRITDSVPLNILEEARLKMAYADVLVYSGKFNKALIFYSQVQKMIKNDAMAQEARFKVAQTSFYKGDFDWALTQLKVLRESASQLIANDAMQLSLLISDNIVGDSLHTALKLYAKADLYAYRNKNEDAIVLLDSILTGHKGERIEDEALFRQAQLLEKSGKYDRAAYNYLKILEFYPYDIWVDDALYGLAQLYERHLDQPEKAISYYEKIIFEHEDSIYFVASRKAYRKLRGDRT</sequence>
<protein>
    <submittedName>
        <fullName evidence="2">Tetratricopeptide repeat-containing protein</fullName>
    </submittedName>
</protein>
<dbReference type="InterPro" id="IPR011990">
    <property type="entry name" value="TPR-like_helical_dom_sf"/>
</dbReference>
<evidence type="ECO:0000256" key="1">
    <source>
        <dbReference type="PROSITE-ProRule" id="PRU00339"/>
    </source>
</evidence>
<dbReference type="SMART" id="SM00028">
    <property type="entry name" value="TPR"/>
    <property type="match status" value="5"/>
</dbReference>